<dbReference type="EMBL" id="AZBU02000005">
    <property type="protein sequence ID" value="TKR77817.1"/>
    <property type="molecule type" value="Genomic_DNA"/>
</dbReference>
<feature type="compositionally biased region" description="Basic and acidic residues" evidence="1">
    <location>
        <begin position="69"/>
        <end position="99"/>
    </location>
</feature>
<evidence type="ECO:0000313" key="3">
    <source>
        <dbReference type="Proteomes" id="UP000298663"/>
    </source>
</evidence>
<feature type="compositionally biased region" description="Polar residues" evidence="1">
    <location>
        <begin position="205"/>
        <end position="215"/>
    </location>
</feature>
<accession>A0A4U5N5H2</accession>
<evidence type="ECO:0000313" key="2">
    <source>
        <dbReference type="EMBL" id="TKR77817.1"/>
    </source>
</evidence>
<sequence>MPASMPTVEGNGKLKKNTDTDLNSATITATSTKSKSTASVPLVILTPTPSNPTGPPTTNTQETQEDLDPQPKSKEKSSKKEKPEKRRVGLKVPKIEKTQTLESQEEQTPEVLTKKDVIENSVKVQNYELPRAPRKSLLLKRFSSRKSSAVKSVEDKTQSSKRIRATGSRVPLQSLSKAAKSQLGIVPPLSKTLKQPVKTMDVDPGNNNAPINQARTVKLSPNRWRREEEEERRQKSKVTADDIMESFR</sequence>
<reference evidence="2 3" key="1">
    <citation type="journal article" date="2015" name="Genome Biol.">
        <title>Comparative genomics of Steinernema reveals deeply conserved gene regulatory networks.</title>
        <authorList>
            <person name="Dillman A.R."/>
            <person name="Macchietto M."/>
            <person name="Porter C.F."/>
            <person name="Rogers A."/>
            <person name="Williams B."/>
            <person name="Antoshechkin I."/>
            <person name="Lee M.M."/>
            <person name="Goodwin Z."/>
            <person name="Lu X."/>
            <person name="Lewis E.E."/>
            <person name="Goodrich-Blair H."/>
            <person name="Stock S.P."/>
            <person name="Adams B.J."/>
            <person name="Sternberg P.W."/>
            <person name="Mortazavi A."/>
        </authorList>
    </citation>
    <scope>NUCLEOTIDE SEQUENCE [LARGE SCALE GENOMIC DNA]</scope>
    <source>
        <strain evidence="2 3">ALL</strain>
    </source>
</reference>
<evidence type="ECO:0000256" key="1">
    <source>
        <dbReference type="SAM" id="MobiDB-lite"/>
    </source>
</evidence>
<name>A0A4U5N5H2_STECR</name>
<organism evidence="2 3">
    <name type="scientific">Steinernema carpocapsae</name>
    <name type="common">Entomopathogenic nematode</name>
    <dbReference type="NCBI Taxonomy" id="34508"/>
    <lineage>
        <taxon>Eukaryota</taxon>
        <taxon>Metazoa</taxon>
        <taxon>Ecdysozoa</taxon>
        <taxon>Nematoda</taxon>
        <taxon>Chromadorea</taxon>
        <taxon>Rhabditida</taxon>
        <taxon>Tylenchina</taxon>
        <taxon>Panagrolaimomorpha</taxon>
        <taxon>Strongyloidoidea</taxon>
        <taxon>Steinernematidae</taxon>
        <taxon>Steinernema</taxon>
    </lineage>
</organism>
<dbReference type="Proteomes" id="UP000298663">
    <property type="component" value="Unassembled WGS sequence"/>
</dbReference>
<feature type="compositionally biased region" description="Low complexity" evidence="1">
    <location>
        <begin position="24"/>
        <end position="39"/>
    </location>
</feature>
<reference evidence="2 3" key="2">
    <citation type="journal article" date="2019" name="G3 (Bethesda)">
        <title>Hybrid Assembly of the Genome of the Entomopathogenic Nematode Steinernema carpocapsae Identifies the X-Chromosome.</title>
        <authorList>
            <person name="Serra L."/>
            <person name="Macchietto M."/>
            <person name="Macias-Munoz A."/>
            <person name="McGill C.J."/>
            <person name="Rodriguez I.M."/>
            <person name="Rodriguez B."/>
            <person name="Murad R."/>
            <person name="Mortazavi A."/>
        </authorList>
    </citation>
    <scope>NUCLEOTIDE SEQUENCE [LARGE SCALE GENOMIC DNA]</scope>
    <source>
        <strain evidence="2 3">ALL</strain>
    </source>
</reference>
<feature type="region of interest" description="Disordered" evidence="1">
    <location>
        <begin position="1"/>
        <end position="112"/>
    </location>
</feature>
<dbReference type="AlphaFoldDB" id="A0A4U5N5H2"/>
<keyword evidence="3" id="KW-1185">Reference proteome</keyword>
<comment type="caution">
    <text evidence="2">The sequence shown here is derived from an EMBL/GenBank/DDBJ whole genome shotgun (WGS) entry which is preliminary data.</text>
</comment>
<proteinExistence type="predicted"/>
<gene>
    <name evidence="2" type="ORF">L596_018725</name>
</gene>
<protein>
    <submittedName>
        <fullName evidence="2">Uncharacterized protein</fullName>
    </submittedName>
</protein>
<feature type="region of interest" description="Disordered" evidence="1">
    <location>
        <begin position="195"/>
        <end position="248"/>
    </location>
</feature>
<feature type="compositionally biased region" description="Basic and acidic residues" evidence="1">
    <location>
        <begin position="224"/>
        <end position="233"/>
    </location>
</feature>
<feature type="region of interest" description="Disordered" evidence="1">
    <location>
        <begin position="145"/>
        <end position="174"/>
    </location>
</feature>